<protein>
    <recommendedName>
        <fullName evidence="5">Nucleotide exchange factor GrpE</fullName>
    </recommendedName>
</protein>
<organism evidence="4">
    <name type="scientific">marine sediment metagenome</name>
    <dbReference type="NCBI Taxonomy" id="412755"/>
    <lineage>
        <taxon>unclassified sequences</taxon>
        <taxon>metagenomes</taxon>
        <taxon>ecological metagenomes</taxon>
    </lineage>
</organism>
<accession>X1KBP6</accession>
<proteinExistence type="inferred from homology"/>
<keyword evidence="2" id="KW-0143">Chaperone</keyword>
<evidence type="ECO:0000256" key="3">
    <source>
        <dbReference type="SAM" id="Coils"/>
    </source>
</evidence>
<dbReference type="PANTHER" id="PTHR21237:SF23">
    <property type="entry name" value="GRPE PROTEIN HOMOLOG, MITOCHONDRIAL"/>
    <property type="match status" value="1"/>
</dbReference>
<dbReference type="SUPFAM" id="SSF58014">
    <property type="entry name" value="Coiled-coil domain of nucleotide exchange factor GrpE"/>
    <property type="match status" value="1"/>
</dbReference>
<evidence type="ECO:0008006" key="5">
    <source>
        <dbReference type="Google" id="ProtNLM"/>
    </source>
</evidence>
<dbReference type="Pfam" id="PF01025">
    <property type="entry name" value="GrpE"/>
    <property type="match status" value="1"/>
</dbReference>
<comment type="similarity">
    <text evidence="1">Belongs to the GrpE family.</text>
</comment>
<dbReference type="Gene3D" id="3.90.20.20">
    <property type="match status" value="1"/>
</dbReference>
<dbReference type="PANTHER" id="PTHR21237">
    <property type="entry name" value="GRPE PROTEIN"/>
    <property type="match status" value="1"/>
</dbReference>
<sequence length="92" mass="11131">MSKKKEREGKKKEHEKNTEAMIEQLKSELKNALEEVKEYRDKYLRTLAEMDNQRKRMIRERDDFQKYANEKLILSILPVVDNFERAINADEN</sequence>
<dbReference type="GO" id="GO:0006457">
    <property type="term" value="P:protein folding"/>
    <property type="evidence" value="ECO:0007669"/>
    <property type="project" value="InterPro"/>
</dbReference>
<evidence type="ECO:0000313" key="4">
    <source>
        <dbReference type="EMBL" id="GAH79483.1"/>
    </source>
</evidence>
<dbReference type="GO" id="GO:0051087">
    <property type="term" value="F:protein-folding chaperone binding"/>
    <property type="evidence" value="ECO:0007669"/>
    <property type="project" value="InterPro"/>
</dbReference>
<dbReference type="InterPro" id="IPR000740">
    <property type="entry name" value="GrpE"/>
</dbReference>
<dbReference type="GO" id="GO:0051082">
    <property type="term" value="F:unfolded protein binding"/>
    <property type="evidence" value="ECO:0007669"/>
    <property type="project" value="TreeGrafter"/>
</dbReference>
<reference evidence="4" key="1">
    <citation type="journal article" date="2014" name="Front. Microbiol.">
        <title>High frequency of phylogenetically diverse reductive dehalogenase-homologous genes in deep subseafloor sedimentary metagenomes.</title>
        <authorList>
            <person name="Kawai M."/>
            <person name="Futagami T."/>
            <person name="Toyoda A."/>
            <person name="Takaki Y."/>
            <person name="Nishi S."/>
            <person name="Hori S."/>
            <person name="Arai W."/>
            <person name="Tsubouchi T."/>
            <person name="Morono Y."/>
            <person name="Uchiyama I."/>
            <person name="Ito T."/>
            <person name="Fujiyama A."/>
            <person name="Inagaki F."/>
            <person name="Takami H."/>
        </authorList>
    </citation>
    <scope>NUCLEOTIDE SEQUENCE</scope>
    <source>
        <strain evidence="4">Expedition CK06-06</strain>
    </source>
</reference>
<feature type="coiled-coil region" evidence="3">
    <location>
        <begin position="11"/>
        <end position="60"/>
    </location>
</feature>
<keyword evidence="3" id="KW-0175">Coiled coil</keyword>
<dbReference type="PRINTS" id="PR00773">
    <property type="entry name" value="GRPEPROTEIN"/>
</dbReference>
<name>X1KBP6_9ZZZZ</name>
<dbReference type="GO" id="GO:0042803">
    <property type="term" value="F:protein homodimerization activity"/>
    <property type="evidence" value="ECO:0007669"/>
    <property type="project" value="InterPro"/>
</dbReference>
<comment type="caution">
    <text evidence="4">The sequence shown here is derived from an EMBL/GenBank/DDBJ whole genome shotgun (WGS) entry which is preliminary data.</text>
</comment>
<evidence type="ECO:0000256" key="2">
    <source>
        <dbReference type="ARBA" id="ARBA00023186"/>
    </source>
</evidence>
<dbReference type="GO" id="GO:0000774">
    <property type="term" value="F:adenyl-nucleotide exchange factor activity"/>
    <property type="evidence" value="ECO:0007669"/>
    <property type="project" value="InterPro"/>
</dbReference>
<feature type="non-terminal residue" evidence="4">
    <location>
        <position position="92"/>
    </location>
</feature>
<dbReference type="EMBL" id="BARU01044612">
    <property type="protein sequence ID" value="GAH79483.1"/>
    <property type="molecule type" value="Genomic_DNA"/>
</dbReference>
<gene>
    <name evidence="4" type="ORF">S03H2_67980</name>
</gene>
<dbReference type="InterPro" id="IPR013805">
    <property type="entry name" value="GrpE_CC"/>
</dbReference>
<evidence type="ECO:0000256" key="1">
    <source>
        <dbReference type="ARBA" id="ARBA00009054"/>
    </source>
</evidence>
<dbReference type="AlphaFoldDB" id="X1KBP6"/>